<evidence type="ECO:0000313" key="3">
    <source>
        <dbReference type="EMBL" id="MBK4722891.1"/>
    </source>
</evidence>
<organism evidence="3 4">
    <name type="scientific">Azospirillum aestuarii</name>
    <dbReference type="NCBI Taxonomy" id="2802052"/>
    <lineage>
        <taxon>Bacteria</taxon>
        <taxon>Pseudomonadati</taxon>
        <taxon>Pseudomonadota</taxon>
        <taxon>Alphaproteobacteria</taxon>
        <taxon>Rhodospirillales</taxon>
        <taxon>Azospirillaceae</taxon>
        <taxon>Azospirillum</taxon>
    </lineage>
</organism>
<dbReference type="EMBL" id="JAEPIV010000033">
    <property type="protein sequence ID" value="MBK4722891.1"/>
    <property type="molecule type" value="Genomic_DNA"/>
</dbReference>
<gene>
    <name evidence="3" type="ORF">JJL56_28955</name>
</gene>
<name>A0ABS1I7G8_9PROT</name>
<protein>
    <submittedName>
        <fullName evidence="3">AMP-binding protein</fullName>
    </submittedName>
</protein>
<keyword evidence="4" id="KW-1185">Reference proteome</keyword>
<dbReference type="InterPro" id="IPR042099">
    <property type="entry name" value="ANL_N_sf"/>
</dbReference>
<dbReference type="SUPFAM" id="SSF56801">
    <property type="entry name" value="Acetyl-CoA synthetase-like"/>
    <property type="match status" value="1"/>
</dbReference>
<evidence type="ECO:0000313" key="4">
    <source>
        <dbReference type="Proteomes" id="UP000654452"/>
    </source>
</evidence>
<evidence type="ECO:0000256" key="1">
    <source>
        <dbReference type="ARBA" id="ARBA00006432"/>
    </source>
</evidence>
<proteinExistence type="inferred from homology"/>
<dbReference type="InterPro" id="IPR045851">
    <property type="entry name" value="AMP-bd_C_sf"/>
</dbReference>
<dbReference type="Gene3D" id="3.30.300.30">
    <property type="match status" value="1"/>
</dbReference>
<feature type="domain" description="AMP-dependent synthetase/ligase" evidence="2">
    <location>
        <begin position="10"/>
        <end position="394"/>
    </location>
</feature>
<dbReference type="PANTHER" id="PTHR22754">
    <property type="entry name" value="DISCO-INTERACTING PROTEIN 2 DIP2 -RELATED"/>
    <property type="match status" value="1"/>
</dbReference>
<dbReference type="PANTHER" id="PTHR22754:SF32">
    <property type="entry name" value="DISCO-INTERACTING PROTEIN 2"/>
    <property type="match status" value="1"/>
</dbReference>
<comment type="similarity">
    <text evidence="1">Belongs to the ATP-dependent AMP-binding enzyme family.</text>
</comment>
<evidence type="ECO:0000259" key="2">
    <source>
        <dbReference type="Pfam" id="PF00501"/>
    </source>
</evidence>
<dbReference type="RefSeq" id="WP_200487280.1">
    <property type="nucleotide sequence ID" value="NZ_JAEPIV010000033.1"/>
</dbReference>
<dbReference type="InterPro" id="IPR000873">
    <property type="entry name" value="AMP-dep_synth/lig_dom"/>
</dbReference>
<reference evidence="3 4" key="1">
    <citation type="submission" date="2021-01" db="EMBL/GenBank/DDBJ databases">
        <title>Azospirillum sp. YIM DDC1 draft genome.</title>
        <authorList>
            <person name="Wang Y.-X."/>
        </authorList>
    </citation>
    <scope>NUCLEOTIDE SEQUENCE [LARGE SCALE GENOMIC DNA]</scope>
    <source>
        <strain evidence="3 4">YIM DDC1</strain>
    </source>
</reference>
<sequence>MSTILNRLGRHARSRPNHPFCHLFRHGRVDSLTYGGLAQRVGQFAGALRNAGVEAGEVVPLMLETGIDGYAGFLAVMALGAVPTFLPFPSVKQAPDRFWAEHERVFVRLDVRTVVTEAALAPVVAHPLARAGHRVLLLEELAADGQSSPPAWEPGTGGCGGGDGDAVALLQHSSGTTGTKKGVALSHRAILDQADRYALSLGFGAEDRVATWLPLYHDMGLIAAFLMPLVQGATICAMSPFEWVARPSLLLDVIDRHRCTIAWLPNFAFHLTARTTPADRFRDLSCVRAFVNCSEPCTPEAFEAFLGRLAGCGIGEDRLQVCYAMAENVFAAAQTPPGAAARVFTLPDGSRRVSCGPPVPGVEIEIRDEDDRPCPDGEAGEILLRSPFLFSGYHRQPDLTEQRLRDGWYRTGDVGFLCDGELCVTGRRDDRFTVYGRNFHAFDVEALVGGVGGVLPGRCVALPLYNPSLGSNEVAVLVETSGKRPFAELRKDIKEAVQAGLGLMLGSVTEVPSGWVVKTTSGKVSRVENMRKYQDLMKARRNP</sequence>
<dbReference type="Proteomes" id="UP000654452">
    <property type="component" value="Unassembled WGS sequence"/>
</dbReference>
<dbReference type="Pfam" id="PF00501">
    <property type="entry name" value="AMP-binding"/>
    <property type="match status" value="1"/>
</dbReference>
<accession>A0ABS1I7G8</accession>
<dbReference type="Gene3D" id="3.40.50.12780">
    <property type="entry name" value="N-terminal domain of ligase-like"/>
    <property type="match status" value="1"/>
</dbReference>
<comment type="caution">
    <text evidence="3">The sequence shown here is derived from an EMBL/GenBank/DDBJ whole genome shotgun (WGS) entry which is preliminary data.</text>
</comment>